<dbReference type="PANTHER" id="PTHR23534:SF1">
    <property type="entry name" value="MAJOR FACILITATOR SUPERFAMILY PROTEIN"/>
    <property type="match status" value="1"/>
</dbReference>
<dbReference type="InterPro" id="IPR011701">
    <property type="entry name" value="MFS"/>
</dbReference>
<dbReference type="InterPro" id="IPR020846">
    <property type="entry name" value="MFS_dom"/>
</dbReference>
<evidence type="ECO:0000256" key="2">
    <source>
        <dbReference type="ARBA" id="ARBA00022989"/>
    </source>
</evidence>
<feature type="transmembrane region" description="Helical" evidence="4">
    <location>
        <begin position="251"/>
        <end position="271"/>
    </location>
</feature>
<dbReference type="RefSeq" id="WP_339095960.1">
    <property type="nucleotide sequence ID" value="NZ_CP149782.1"/>
</dbReference>
<dbReference type="GO" id="GO:0022857">
    <property type="term" value="F:transmembrane transporter activity"/>
    <property type="evidence" value="ECO:0007669"/>
    <property type="project" value="InterPro"/>
</dbReference>
<evidence type="ECO:0000256" key="4">
    <source>
        <dbReference type="SAM" id="Phobius"/>
    </source>
</evidence>
<feature type="transmembrane region" description="Helical" evidence="4">
    <location>
        <begin position="148"/>
        <end position="171"/>
    </location>
</feature>
<keyword evidence="3 4" id="KW-0472">Membrane</keyword>
<feature type="transmembrane region" description="Helical" evidence="4">
    <location>
        <begin position="373"/>
        <end position="393"/>
    </location>
</feature>
<keyword evidence="2 4" id="KW-1133">Transmembrane helix</keyword>
<feature type="transmembrane region" description="Helical" evidence="4">
    <location>
        <begin position="90"/>
        <end position="108"/>
    </location>
</feature>
<keyword evidence="1 4" id="KW-0812">Transmembrane</keyword>
<dbReference type="InterPro" id="IPR036259">
    <property type="entry name" value="MFS_trans_sf"/>
</dbReference>
<evidence type="ECO:0000259" key="5">
    <source>
        <dbReference type="PROSITE" id="PS50850"/>
    </source>
</evidence>
<name>A0AAU6Q2C3_9DEIO</name>
<accession>A0AAU6Q2C3</accession>
<dbReference type="EMBL" id="CP149782">
    <property type="protein sequence ID" value="WYF44777.1"/>
    <property type="molecule type" value="Genomic_DNA"/>
</dbReference>
<feature type="transmembrane region" description="Helical" evidence="4">
    <location>
        <begin position="308"/>
        <end position="331"/>
    </location>
</feature>
<reference evidence="6" key="1">
    <citation type="submission" date="2024-03" db="EMBL/GenBank/DDBJ databases">
        <title>Deinococcus weizhi sp. nov., isolated from human skin.</title>
        <authorList>
            <person name="Wei Z."/>
            <person name="Tian F."/>
            <person name="Yang C."/>
            <person name="Xin L.T."/>
            <person name="Wen Z.J."/>
            <person name="Lan K.C."/>
            <person name="Yu L."/>
            <person name="Zhe W."/>
            <person name="Dan F.D."/>
            <person name="Jun W."/>
            <person name="Rui Z."/>
            <person name="Yong X.J."/>
            <person name="Ting Y."/>
            <person name="Wei X."/>
            <person name="Xu Z.G."/>
            <person name="Xin Z."/>
            <person name="Dong F.G."/>
            <person name="Ni X.M."/>
            <person name="Zheng M.G."/>
            <person name="Chun Y."/>
            <person name="Qian W.X."/>
        </authorList>
    </citation>
    <scope>NUCLEOTIDE SEQUENCE</scope>
    <source>
        <strain evidence="6">VB142</strain>
    </source>
</reference>
<feature type="domain" description="Major facilitator superfamily (MFS) profile" evidence="5">
    <location>
        <begin position="220"/>
        <end position="414"/>
    </location>
</feature>
<feature type="transmembrane region" description="Helical" evidence="4">
    <location>
        <begin position="283"/>
        <end position="302"/>
    </location>
</feature>
<proteinExistence type="predicted"/>
<dbReference type="Gene3D" id="1.20.1250.20">
    <property type="entry name" value="MFS general substrate transporter like domains"/>
    <property type="match status" value="1"/>
</dbReference>
<feature type="transmembrane region" description="Helical" evidence="4">
    <location>
        <begin position="177"/>
        <end position="196"/>
    </location>
</feature>
<organism evidence="6">
    <name type="scientific">Deinococcus sp. VB142</name>
    <dbReference type="NCBI Taxonomy" id="3112952"/>
    <lineage>
        <taxon>Bacteria</taxon>
        <taxon>Thermotogati</taxon>
        <taxon>Deinococcota</taxon>
        <taxon>Deinococci</taxon>
        <taxon>Deinococcales</taxon>
        <taxon>Deinococcaceae</taxon>
        <taxon>Deinococcus</taxon>
    </lineage>
</organism>
<dbReference type="PROSITE" id="PS50850">
    <property type="entry name" value="MFS"/>
    <property type="match status" value="1"/>
</dbReference>
<dbReference type="PROSITE" id="PS51257">
    <property type="entry name" value="PROKAR_LIPOPROTEIN"/>
    <property type="match status" value="1"/>
</dbReference>
<evidence type="ECO:0000256" key="3">
    <source>
        <dbReference type="ARBA" id="ARBA00023136"/>
    </source>
</evidence>
<sequence length="414" mass="42929">MTAELRQRLPLLPGTLRQVAAGALLLACAEFVRSGMYGAYLPQATEKLLHLPKADAVVMASTAYTAHFIADTALRGPAGVALLRFGLRPVVLLGAVLSLLALFVLSVAQSGWLLLLAAALHGIGFSPMWPALMSLTADAARSSHQGRVLTAVTMSVMPIIGVGFLTLGALADSPRSLVFGLCLSLLGAGVALALLLPPRLRAQTAPETGKPAGVKLALRALAPLIPAAFLQTLTMTLLGPLLFMLYEAMGLTYWGMVALLGLGGAVAFSTMPLTGKFADGGQARWSVTLGFALLALSLGGIATTPPTWALYPLAALLGLGYAFIAPGWAALVAQRLPESQRPAAWGTLMTVENIGNALGPLLGAFAYRTLGVPGPFLVGAVLSLVATLGYVLLRRVFDAPVQETPSPEQAVNTP</sequence>
<dbReference type="SUPFAM" id="SSF103473">
    <property type="entry name" value="MFS general substrate transporter"/>
    <property type="match status" value="1"/>
</dbReference>
<protein>
    <submittedName>
        <fullName evidence="6">MFS transporter</fullName>
    </submittedName>
</protein>
<gene>
    <name evidence="6" type="ORF">WDJ50_01290</name>
</gene>
<evidence type="ECO:0000313" key="6">
    <source>
        <dbReference type="EMBL" id="WYF44777.1"/>
    </source>
</evidence>
<dbReference type="AlphaFoldDB" id="A0AAU6Q2C3"/>
<dbReference type="Pfam" id="PF07690">
    <property type="entry name" value="MFS_1"/>
    <property type="match status" value="2"/>
</dbReference>
<feature type="transmembrane region" description="Helical" evidence="4">
    <location>
        <begin position="114"/>
        <end position="136"/>
    </location>
</feature>
<feature type="transmembrane region" description="Helical" evidence="4">
    <location>
        <begin position="216"/>
        <end position="245"/>
    </location>
</feature>
<evidence type="ECO:0000256" key="1">
    <source>
        <dbReference type="ARBA" id="ARBA00022692"/>
    </source>
</evidence>
<dbReference type="PANTHER" id="PTHR23534">
    <property type="entry name" value="MFS PERMEASE"/>
    <property type="match status" value="1"/>
</dbReference>